<evidence type="ECO:0000313" key="3">
    <source>
        <dbReference type="Proteomes" id="UP000078550"/>
    </source>
</evidence>
<protein>
    <submittedName>
        <fullName evidence="2">Uncharacterized protein</fullName>
    </submittedName>
</protein>
<reference evidence="3 4" key="2">
    <citation type="submission" date="2016-05" db="EMBL/GenBank/DDBJ databases">
        <authorList>
            <person name="Naeem Raeece"/>
        </authorList>
    </citation>
    <scope>NUCLEOTIDE SEQUENCE [LARGE SCALE GENOMIC DNA]</scope>
</reference>
<dbReference type="EMBL" id="FLRE01001822">
    <property type="protein sequence ID" value="SBT57365.1"/>
    <property type="molecule type" value="Genomic_DNA"/>
</dbReference>
<evidence type="ECO:0000313" key="2">
    <source>
        <dbReference type="EMBL" id="SBT58290.1"/>
    </source>
</evidence>
<sequence length="75" mass="9063">MDGYEKGSEHTYEQWKKKLWDDFDKHCSGKKKCNKNCVTKLLSKCEKKWKDGNRTFKSEWQNHFNKFAKSVKTKN</sequence>
<dbReference type="EMBL" id="FLRD01001805">
    <property type="protein sequence ID" value="SBT58290.1"/>
    <property type="molecule type" value="Genomic_DNA"/>
</dbReference>
<reference evidence="2" key="1">
    <citation type="submission" date="2016-05" db="EMBL/GenBank/DDBJ databases">
        <authorList>
            <person name="Lavstsen T."/>
            <person name="Jespersen J.S."/>
        </authorList>
    </citation>
    <scope>NUCLEOTIDE SEQUENCE [LARGE SCALE GENOMIC DNA]</scope>
</reference>
<organism evidence="2 4">
    <name type="scientific">Plasmodium ovale wallikeri</name>
    <dbReference type="NCBI Taxonomy" id="864142"/>
    <lineage>
        <taxon>Eukaryota</taxon>
        <taxon>Sar</taxon>
        <taxon>Alveolata</taxon>
        <taxon>Apicomplexa</taxon>
        <taxon>Aconoidasida</taxon>
        <taxon>Haemosporida</taxon>
        <taxon>Plasmodiidae</taxon>
        <taxon>Plasmodium</taxon>
        <taxon>Plasmodium (Plasmodium)</taxon>
    </lineage>
</organism>
<evidence type="ECO:0000313" key="1">
    <source>
        <dbReference type="EMBL" id="SBT57365.1"/>
    </source>
</evidence>
<accession>A0A1A9AQ02</accession>
<dbReference type="AlphaFoldDB" id="A0A1A9AQ02"/>
<dbReference type="Proteomes" id="UP000078555">
    <property type="component" value="Unassembled WGS sequence"/>
</dbReference>
<dbReference type="Proteomes" id="UP000078550">
    <property type="component" value="Unassembled WGS sequence"/>
</dbReference>
<name>A0A1A9AQ02_PLAOA</name>
<proteinExistence type="predicted"/>
<keyword evidence="4" id="KW-1185">Reference proteome</keyword>
<gene>
    <name evidence="2" type="ORF">POVWA1_086850</name>
    <name evidence="1" type="ORF">POVWA2_079020</name>
</gene>
<evidence type="ECO:0000313" key="4">
    <source>
        <dbReference type="Proteomes" id="UP000078555"/>
    </source>
</evidence>